<evidence type="ECO:0008006" key="5">
    <source>
        <dbReference type="Google" id="ProtNLM"/>
    </source>
</evidence>
<keyword evidence="4" id="KW-1185">Reference proteome</keyword>
<accession>A0A7H8QIC7</accession>
<dbReference type="EMBL" id="CP055898">
    <property type="protein sequence ID" value="QKX53754.1"/>
    <property type="molecule type" value="Genomic_DNA"/>
</dbReference>
<evidence type="ECO:0000313" key="3">
    <source>
        <dbReference type="EMBL" id="QKX53754.1"/>
    </source>
</evidence>
<dbReference type="Gene3D" id="3.20.20.370">
    <property type="entry name" value="Glycoside hydrolase/deacetylase"/>
    <property type="match status" value="1"/>
</dbReference>
<dbReference type="SUPFAM" id="SSF88713">
    <property type="entry name" value="Glycoside hydrolase/deacetylase"/>
    <property type="match status" value="1"/>
</dbReference>
<dbReference type="Pfam" id="PF09347">
    <property type="entry name" value="DUF1989"/>
    <property type="match status" value="1"/>
</dbReference>
<dbReference type="PANTHER" id="PTHR47561">
    <property type="entry name" value="POLYSACCHARIDE DEACETYLASE FAMILY PROTEIN (AFU_ORTHOLOGUE AFUA_6G05030)"/>
    <property type="match status" value="1"/>
</dbReference>
<dbReference type="Pfam" id="PF07876">
    <property type="entry name" value="Dabb"/>
    <property type="match status" value="1"/>
</dbReference>
<feature type="domain" description="NodB homology" evidence="2">
    <location>
        <begin position="242"/>
        <end position="403"/>
    </location>
</feature>
<dbReference type="SUPFAM" id="SSF54909">
    <property type="entry name" value="Dimeric alpha+beta barrel"/>
    <property type="match status" value="1"/>
</dbReference>
<dbReference type="PROSITE" id="PS51677">
    <property type="entry name" value="NODB"/>
    <property type="match status" value="1"/>
</dbReference>
<organism evidence="3 4">
    <name type="scientific">Talaromyces rugulosus</name>
    <name type="common">Penicillium rugulosum</name>
    <dbReference type="NCBI Taxonomy" id="121627"/>
    <lineage>
        <taxon>Eukaryota</taxon>
        <taxon>Fungi</taxon>
        <taxon>Dikarya</taxon>
        <taxon>Ascomycota</taxon>
        <taxon>Pezizomycotina</taxon>
        <taxon>Eurotiomycetes</taxon>
        <taxon>Eurotiomycetidae</taxon>
        <taxon>Eurotiales</taxon>
        <taxon>Trichocomaceae</taxon>
        <taxon>Talaromyces</taxon>
        <taxon>Talaromyces sect. Islandici</taxon>
    </lineage>
</organism>
<dbReference type="OrthoDB" id="504708at2759"/>
<dbReference type="GO" id="GO:0005975">
    <property type="term" value="P:carbohydrate metabolic process"/>
    <property type="evidence" value="ECO:0007669"/>
    <property type="project" value="InterPro"/>
</dbReference>
<reference evidence="4" key="1">
    <citation type="submission" date="2020-06" db="EMBL/GenBank/DDBJ databases">
        <title>A chromosome-scale genome assembly of Talaromyces rugulosus W13939.</title>
        <authorList>
            <person name="Wang B."/>
            <person name="Guo L."/>
            <person name="Ye K."/>
            <person name="Wang L."/>
        </authorList>
    </citation>
    <scope>NUCLEOTIDE SEQUENCE [LARGE SCALE GENOMIC DNA]</scope>
    <source>
        <strain evidence="4">W13939</strain>
    </source>
</reference>
<dbReference type="GO" id="GO:0016810">
    <property type="term" value="F:hydrolase activity, acting on carbon-nitrogen (but not peptide) bonds"/>
    <property type="evidence" value="ECO:0007669"/>
    <property type="project" value="InterPro"/>
</dbReference>
<sequence>MGLIPARKVVAFEIKKGQSLTIINTHGKQVVDFWAFNPKDPNDFLSMVHTRTVLLKIAVAEGDHLYSTRRKPMLTMTEDTTRGVHDIIWSACDSERYRMQGVQGYHDNCSDNLHNTLKENFPDFPMANDWVPDPFNIFMNVAVDHHGGLNIRPPTSEKGQFVTLRAEADLIVAMSSCPQDIDPVNAGEPADCEYLISGISESPLAIVPPTHTRTRRVKVAMSVDFDAVSHWLGTGCHKDNNMADYSSGIFAGQVGVYRLLDMFKSHKIADKVTWFVPGHTTETFPAAAEAVLKSGAEIGLHGYAHEGIYQMTEEQEREVLLKCIDVTTKLTGKSPRGYRAPMYTVRETTVKLLREHGFLYDSSLMHHDSQPYFTPNDPPIQHIKWSEPASSWLKPSPIASQGYPHGQHPLVELPCGWYNEDMMPMQYLPHLSNSMGYVSTRVVEQMWKDKFMWLWEHSSEGCEVADFIFPLLIHPDVTGMAHIIGMVDRFISWLQGLGESVEFCKHEDIATAWLGVQKTLAGENTSASEDVKELCQKMEALGTTCLHPETGKPYIKSFYGGKDNSVQGLQNGMSHVFVVEFENVADRDYYALTDPAHLEFVRWSDTVTSAVQTIDFRNGKYDC</sequence>
<dbReference type="InterPro" id="IPR013097">
    <property type="entry name" value="Dabb"/>
</dbReference>
<protein>
    <recommendedName>
        <fullName evidence="5">NodB homology domain-containing protein</fullName>
    </recommendedName>
</protein>
<dbReference type="PROSITE" id="PS51502">
    <property type="entry name" value="S_R_A_B_BARREL"/>
    <property type="match status" value="1"/>
</dbReference>
<dbReference type="InterPro" id="IPR011008">
    <property type="entry name" value="Dimeric_a/b-barrel"/>
</dbReference>
<gene>
    <name evidence="3" type="ORF">TRUGW13939_00834</name>
</gene>
<dbReference type="Proteomes" id="UP000509510">
    <property type="component" value="Chromosome I"/>
</dbReference>
<evidence type="ECO:0000259" key="1">
    <source>
        <dbReference type="PROSITE" id="PS51502"/>
    </source>
</evidence>
<dbReference type="InterPro" id="IPR011330">
    <property type="entry name" value="Glyco_hydro/deAcase_b/a-brl"/>
</dbReference>
<feature type="domain" description="Stress-response A/B barrel" evidence="1">
    <location>
        <begin position="516"/>
        <end position="616"/>
    </location>
</feature>
<dbReference type="AlphaFoldDB" id="A0A7H8QIC7"/>
<dbReference type="CDD" id="cd10938">
    <property type="entry name" value="CE4_HpPgdA_like"/>
    <property type="match status" value="1"/>
</dbReference>
<dbReference type="GeneID" id="55988347"/>
<dbReference type="SMART" id="SM00886">
    <property type="entry name" value="Dabb"/>
    <property type="match status" value="1"/>
</dbReference>
<dbReference type="RefSeq" id="XP_035339933.1">
    <property type="nucleotide sequence ID" value="XM_035484040.1"/>
</dbReference>
<evidence type="ECO:0000259" key="2">
    <source>
        <dbReference type="PROSITE" id="PS51677"/>
    </source>
</evidence>
<dbReference type="Gene3D" id="3.30.70.100">
    <property type="match status" value="1"/>
</dbReference>
<dbReference type="KEGG" id="trg:TRUGW13939_00834"/>
<dbReference type="InterPro" id="IPR002509">
    <property type="entry name" value="NODB_dom"/>
</dbReference>
<dbReference type="Pfam" id="PF01522">
    <property type="entry name" value="Polysacc_deac_1"/>
    <property type="match status" value="1"/>
</dbReference>
<proteinExistence type="predicted"/>
<dbReference type="InterPro" id="IPR018959">
    <property type="entry name" value="DUF1989"/>
</dbReference>
<dbReference type="PANTHER" id="PTHR47561:SF2">
    <property type="entry name" value="HYPOTHETICAL POLYSACCHARIDE DEACETYLASE (EUROFUNG)"/>
    <property type="match status" value="1"/>
</dbReference>
<name>A0A7H8QIC7_TALRU</name>
<dbReference type="InterPro" id="IPR037950">
    <property type="entry name" value="PgdA-like"/>
</dbReference>
<evidence type="ECO:0000313" key="4">
    <source>
        <dbReference type="Proteomes" id="UP000509510"/>
    </source>
</evidence>